<organism evidence="1 2">
    <name type="scientific">Methanospirillum purgamenti</name>
    <dbReference type="NCBI Taxonomy" id="2834276"/>
    <lineage>
        <taxon>Archaea</taxon>
        <taxon>Methanobacteriati</taxon>
        <taxon>Methanobacteriota</taxon>
        <taxon>Stenosarchaea group</taxon>
        <taxon>Methanomicrobia</taxon>
        <taxon>Methanomicrobiales</taxon>
        <taxon>Methanospirillaceae</taxon>
        <taxon>Methanospirillum</taxon>
    </lineage>
</organism>
<dbReference type="KEGG" id="mrtj:KHC33_05585"/>
<proteinExistence type="predicted"/>
<evidence type="ECO:0000313" key="2">
    <source>
        <dbReference type="Proteomes" id="UP000680656"/>
    </source>
</evidence>
<reference evidence="1 2" key="1">
    <citation type="submission" date="2021-05" db="EMBL/GenBank/DDBJ databases">
        <title>A novel Methanospirillum isolate from a pyrite-forming mixed culture.</title>
        <authorList>
            <person name="Bunk B."/>
            <person name="Sproer C."/>
            <person name="Spring S."/>
            <person name="Pester M."/>
        </authorList>
    </citation>
    <scope>NUCLEOTIDE SEQUENCE [LARGE SCALE GENOMIC DNA]</scope>
    <source>
        <strain evidence="1 2">J.3.6.1-F.2.7.3</strain>
    </source>
</reference>
<name>A0A8E7B2K6_9EURY</name>
<gene>
    <name evidence="1" type="ORF">KHC33_05585</name>
</gene>
<dbReference type="Proteomes" id="UP000680656">
    <property type="component" value="Chromosome"/>
</dbReference>
<accession>A0A8E7B2K6</accession>
<evidence type="ECO:0000313" key="1">
    <source>
        <dbReference type="EMBL" id="QVV89966.1"/>
    </source>
</evidence>
<dbReference type="EMBL" id="CP075546">
    <property type="protein sequence ID" value="QVV89966.1"/>
    <property type="molecule type" value="Genomic_DNA"/>
</dbReference>
<dbReference type="GeneID" id="65567815"/>
<dbReference type="AlphaFoldDB" id="A0A8E7B2K6"/>
<protein>
    <submittedName>
        <fullName evidence="1">Uncharacterized protein</fullName>
    </submittedName>
</protein>
<dbReference type="RefSeq" id="WP_214420747.1">
    <property type="nucleotide sequence ID" value="NZ_CP075546.1"/>
</dbReference>
<sequence length="55" mass="6388">MAVPDMKKILELKQIAMKRCEDRILEAASRPPCKKKLEDAESYGMTRRMKSKYGL</sequence>
<keyword evidence="2" id="KW-1185">Reference proteome</keyword>